<protein>
    <recommendedName>
        <fullName evidence="1">NAD-dependent epimerase/dehydratase domain-containing protein</fullName>
    </recommendedName>
</protein>
<comment type="caution">
    <text evidence="2">The sequence shown here is derived from an EMBL/GenBank/DDBJ whole genome shotgun (WGS) entry which is preliminary data.</text>
</comment>
<reference evidence="2" key="1">
    <citation type="journal article" date="2014" name="Int. J. Syst. Evol. Microbiol.">
        <title>Complete genome sequence of Corynebacterium casei LMG S-19264T (=DSM 44701T), isolated from a smear-ripened cheese.</title>
        <authorList>
            <consortium name="US DOE Joint Genome Institute (JGI-PGF)"/>
            <person name="Walter F."/>
            <person name="Albersmeier A."/>
            <person name="Kalinowski J."/>
            <person name="Ruckert C."/>
        </authorList>
    </citation>
    <scope>NUCLEOTIDE SEQUENCE</scope>
    <source>
        <strain evidence="2">CCM 7664</strain>
    </source>
</reference>
<feature type="domain" description="NAD-dependent epimerase/dehydratase" evidence="1">
    <location>
        <begin position="2"/>
        <end position="146"/>
    </location>
</feature>
<organism evidence="2 3">
    <name type="scientific">Oxalicibacterium solurbis</name>
    <dbReference type="NCBI Taxonomy" id="69280"/>
    <lineage>
        <taxon>Bacteria</taxon>
        <taxon>Pseudomonadati</taxon>
        <taxon>Pseudomonadota</taxon>
        <taxon>Betaproteobacteria</taxon>
        <taxon>Burkholderiales</taxon>
        <taxon>Oxalobacteraceae</taxon>
        <taxon>Oxalicibacterium</taxon>
    </lineage>
</organism>
<evidence type="ECO:0000259" key="1">
    <source>
        <dbReference type="Pfam" id="PF01370"/>
    </source>
</evidence>
<name>A0A8J3AWW5_9BURK</name>
<dbReference type="PANTHER" id="PTHR43245">
    <property type="entry name" value="BIFUNCTIONAL POLYMYXIN RESISTANCE PROTEIN ARNA"/>
    <property type="match status" value="1"/>
</dbReference>
<sequence length="237" mass="25220">MADPLAVFRTVNVDATKDLARQAARHGVHRFVFVSSIKVNGEMTQYASFKASDVPAPLDAYGQSKLEAELALQQISRETGLEVVIVRPPLVYGPGVGANFLRLMQLVQKGIPLPLGAIHNLRSLVALDNLVDLLIVCAENLAAAGRTFLVSDDHDVSTPELVRMLATAMGRRARLVPVPVGCLAAGAALLGKSAAADRLLGSLQVDIRETRSVLGWEPVVSTEEAIGATVAHFLSRA</sequence>
<keyword evidence="3" id="KW-1185">Reference proteome</keyword>
<reference evidence="2" key="2">
    <citation type="submission" date="2020-09" db="EMBL/GenBank/DDBJ databases">
        <authorList>
            <person name="Sun Q."/>
            <person name="Sedlacek I."/>
        </authorList>
    </citation>
    <scope>NUCLEOTIDE SEQUENCE</scope>
    <source>
        <strain evidence="2">CCM 7664</strain>
    </source>
</reference>
<dbReference type="InterPro" id="IPR036291">
    <property type="entry name" value="NAD(P)-bd_dom_sf"/>
</dbReference>
<dbReference type="InterPro" id="IPR001509">
    <property type="entry name" value="Epimerase_deHydtase"/>
</dbReference>
<dbReference type="PANTHER" id="PTHR43245:SF58">
    <property type="entry name" value="BLL5923 PROTEIN"/>
    <property type="match status" value="1"/>
</dbReference>
<dbReference type="Gene3D" id="3.40.50.720">
    <property type="entry name" value="NAD(P)-binding Rossmann-like Domain"/>
    <property type="match status" value="1"/>
</dbReference>
<evidence type="ECO:0000313" key="2">
    <source>
        <dbReference type="EMBL" id="GGI54442.1"/>
    </source>
</evidence>
<dbReference type="AlphaFoldDB" id="A0A8J3AWW5"/>
<proteinExistence type="predicted"/>
<dbReference type="InterPro" id="IPR050177">
    <property type="entry name" value="Lipid_A_modif_metabolic_enz"/>
</dbReference>
<dbReference type="Pfam" id="PF01370">
    <property type="entry name" value="Epimerase"/>
    <property type="match status" value="1"/>
</dbReference>
<evidence type="ECO:0000313" key="3">
    <source>
        <dbReference type="Proteomes" id="UP000627205"/>
    </source>
</evidence>
<gene>
    <name evidence="2" type="ORF">GCM10011430_16160</name>
</gene>
<dbReference type="EMBL" id="BMDP01000002">
    <property type="protein sequence ID" value="GGI54442.1"/>
    <property type="molecule type" value="Genomic_DNA"/>
</dbReference>
<dbReference type="Proteomes" id="UP000627205">
    <property type="component" value="Unassembled WGS sequence"/>
</dbReference>
<accession>A0A8J3AWW5</accession>
<dbReference type="SUPFAM" id="SSF51735">
    <property type="entry name" value="NAD(P)-binding Rossmann-fold domains"/>
    <property type="match status" value="1"/>
</dbReference>